<proteinExistence type="predicted"/>
<protein>
    <submittedName>
        <fullName evidence="1">Oidioi.mRNA.OKI2018_I69.chr2.g4345.t1.cds</fullName>
    </submittedName>
</protein>
<evidence type="ECO:0000313" key="2">
    <source>
        <dbReference type="Proteomes" id="UP001158576"/>
    </source>
</evidence>
<dbReference type="Proteomes" id="UP001158576">
    <property type="component" value="Chromosome 2"/>
</dbReference>
<name>A0ABN7SWT4_OIKDI</name>
<organism evidence="1 2">
    <name type="scientific">Oikopleura dioica</name>
    <name type="common">Tunicate</name>
    <dbReference type="NCBI Taxonomy" id="34765"/>
    <lineage>
        <taxon>Eukaryota</taxon>
        <taxon>Metazoa</taxon>
        <taxon>Chordata</taxon>
        <taxon>Tunicata</taxon>
        <taxon>Appendicularia</taxon>
        <taxon>Copelata</taxon>
        <taxon>Oikopleuridae</taxon>
        <taxon>Oikopleura</taxon>
    </lineage>
</organism>
<sequence>MQVTFILSFLGKAALSFNPYNGYLLDEVLAGLDNTGEQHEAKVNPIDNTADNILIDLYANNPISVGL</sequence>
<gene>
    <name evidence="1" type="ORF">OKIOD_LOCUS13110</name>
</gene>
<evidence type="ECO:0000313" key="1">
    <source>
        <dbReference type="EMBL" id="CAG5109870.1"/>
    </source>
</evidence>
<reference evidence="1 2" key="1">
    <citation type="submission" date="2021-04" db="EMBL/GenBank/DDBJ databases">
        <authorList>
            <person name="Bliznina A."/>
        </authorList>
    </citation>
    <scope>NUCLEOTIDE SEQUENCE [LARGE SCALE GENOMIC DNA]</scope>
</reference>
<keyword evidence="2" id="KW-1185">Reference proteome</keyword>
<accession>A0ABN7SWT4</accession>
<dbReference type="EMBL" id="OU015567">
    <property type="protein sequence ID" value="CAG5109870.1"/>
    <property type="molecule type" value="Genomic_DNA"/>
</dbReference>